<feature type="domain" description="Receptor-recognising protein Gp38" evidence="11">
    <location>
        <begin position="46"/>
        <end position="289"/>
    </location>
</feature>
<keyword evidence="5" id="KW-0946">Virion</keyword>
<sequence length="289" mass="28323">MAIVGPWVGSSAKAETGQAWMAAAGTALRMTTPFNMSAMIGKATEVRIVFTASNHNMNPNVLVNMIQAATGNAGPGGADLFVTINPGVQLIGAAGTFVFNFYASYFGTARSITVINHGWIFGRGGNGATANTALSHDQQQPNGGGGSHGIHIQDRLRINIDNRGVIAGGGGGGACVAIGFTPVQGAGGGGGAPFGAGGAGQNGGQNGGNASDTGGGGGAGAFGGLWAYSGAGGGLGGNGAGPTNPNNSFVVNMSSRGGASGWAVVPAWFDGNNGSVNWIFRGDIRGPSL</sequence>
<evidence type="ECO:0000259" key="11">
    <source>
        <dbReference type="Pfam" id="PF05268"/>
    </source>
</evidence>
<dbReference type="GO" id="GO:0046718">
    <property type="term" value="P:symbiont entry into host cell"/>
    <property type="evidence" value="ECO:0007669"/>
    <property type="project" value="UniProtKB-KW"/>
</dbReference>
<evidence type="ECO:0000256" key="4">
    <source>
        <dbReference type="ARBA" id="ARBA00022804"/>
    </source>
</evidence>
<dbReference type="InterPro" id="IPR048291">
    <property type="entry name" value="Gp38_N"/>
</dbReference>
<dbReference type="Proteomes" id="UP000222840">
    <property type="component" value="Segment"/>
</dbReference>
<evidence type="ECO:0000256" key="7">
    <source>
        <dbReference type="ARBA" id="ARBA00035690"/>
    </source>
</evidence>
<reference evidence="13 14" key="1">
    <citation type="submission" date="2017-02" db="EMBL/GenBank/DDBJ databases">
        <title>Characterization and complete genome sequence of Yersinia bacteriophage, fHe-Yen9-01.</title>
        <authorList>
            <person name="Jun J.W."/>
            <person name="Wicklund A."/>
            <person name="Skurnik M."/>
        </authorList>
    </citation>
    <scope>NUCLEOTIDE SEQUENCE [LARGE SCALE GENOMIC DNA]</scope>
</reference>
<feature type="region of interest" description="Disordered" evidence="10">
    <location>
        <begin position="131"/>
        <end position="150"/>
    </location>
</feature>
<evidence type="ECO:0000256" key="5">
    <source>
        <dbReference type="ARBA" id="ARBA00022844"/>
    </source>
</evidence>
<proteinExistence type="predicted"/>
<dbReference type="GO" id="GO:0098015">
    <property type="term" value="C:virus tail"/>
    <property type="evidence" value="ECO:0007669"/>
    <property type="project" value="UniProtKB-KW"/>
</dbReference>
<dbReference type="GO" id="GO:0098671">
    <property type="term" value="P:adhesion receptor-mediated virion attachment to host cell"/>
    <property type="evidence" value="ECO:0007669"/>
    <property type="project" value="UniProtKB-ARBA"/>
</dbReference>
<keyword evidence="14" id="KW-1185">Reference proteome</keyword>
<accession>A0A1V0DXD5</accession>
<evidence type="ECO:0000256" key="8">
    <source>
        <dbReference type="ARBA" id="ARBA00035721"/>
    </source>
</evidence>
<keyword evidence="2" id="KW-0945">Host-virus interaction</keyword>
<evidence type="ECO:0000256" key="1">
    <source>
        <dbReference type="ARBA" id="ARBA00004328"/>
    </source>
</evidence>
<keyword evidence="4" id="KW-1161">Viral attachment to host cell</keyword>
<organism evidence="13 14">
    <name type="scientific">Yersinia phage fHe-Yen9-01</name>
    <dbReference type="NCBI Taxonomy" id="1965363"/>
    <lineage>
        <taxon>Viruses</taxon>
        <taxon>Duplodnaviria</taxon>
        <taxon>Heunggongvirae</taxon>
        <taxon>Uroviricota</taxon>
        <taxon>Caudoviricetes</taxon>
        <taxon>Pantevenvirales</taxon>
        <taxon>Straboviridae</taxon>
        <taxon>Tevenvirinae</taxon>
        <taxon>Tegunavirus</taxon>
        <taxon>Tegunavirus fheyen901</taxon>
    </lineage>
</organism>
<protein>
    <recommendedName>
        <fullName evidence="7">Receptor-recognizing protein gp38</fullName>
    </recommendedName>
    <alternativeName>
        <fullName evidence="8">Gene product 38</fullName>
    </alternativeName>
    <alternativeName>
        <fullName evidence="9">Long tail fiber adhesin</fullName>
    </alternativeName>
</protein>
<feature type="domain" description="Phage tail fibre adhesin Gp38 N-terminal" evidence="12">
    <location>
        <begin position="1"/>
        <end position="40"/>
    </location>
</feature>
<evidence type="ECO:0000313" key="13">
    <source>
        <dbReference type="EMBL" id="ARB05809.1"/>
    </source>
</evidence>
<name>A0A1V0DXD5_9CAUD</name>
<comment type="subcellular location">
    <subcellularLocation>
        <location evidence="1">Virion</location>
    </subcellularLocation>
</comment>
<keyword evidence="6" id="KW-1160">Virus entry into host cell</keyword>
<evidence type="ECO:0000256" key="9">
    <source>
        <dbReference type="ARBA" id="ARBA00035730"/>
    </source>
</evidence>
<evidence type="ECO:0000259" key="12">
    <source>
        <dbReference type="Pfam" id="PF21721"/>
    </source>
</evidence>
<dbReference type="SMR" id="A0A1V0DXD5"/>
<evidence type="ECO:0000256" key="3">
    <source>
        <dbReference type="ARBA" id="ARBA00022732"/>
    </source>
</evidence>
<evidence type="ECO:0000313" key="14">
    <source>
        <dbReference type="Proteomes" id="UP000222840"/>
    </source>
</evidence>
<dbReference type="EMBL" id="KY593455">
    <property type="protein sequence ID" value="ARB05809.1"/>
    <property type="molecule type" value="Genomic_DNA"/>
</dbReference>
<evidence type="ECO:0000256" key="10">
    <source>
        <dbReference type="SAM" id="MobiDB-lite"/>
    </source>
</evidence>
<dbReference type="Pfam" id="PF21721">
    <property type="entry name" value="Gp38_N"/>
    <property type="match status" value="1"/>
</dbReference>
<dbReference type="InterPro" id="IPR007932">
    <property type="entry name" value="Receptor-recog_Gp38"/>
</dbReference>
<gene>
    <name evidence="13" type="ORF">fHeYen901_36</name>
</gene>
<dbReference type="Pfam" id="PF05268">
    <property type="entry name" value="GP38"/>
    <property type="match status" value="1"/>
</dbReference>
<evidence type="ECO:0000256" key="2">
    <source>
        <dbReference type="ARBA" id="ARBA00022581"/>
    </source>
</evidence>
<evidence type="ECO:0000256" key="6">
    <source>
        <dbReference type="ARBA" id="ARBA00023296"/>
    </source>
</evidence>
<keyword evidence="3" id="KW-1227">Viral tail protein</keyword>